<dbReference type="RefSeq" id="WP_256925954.1">
    <property type="nucleotide sequence ID" value="NZ_NGKW01000019.1"/>
</dbReference>
<sequence>MGQKLAQIRKASDEYDFQKLFRIDEGMNPIELRGLHEKVSTYYEDYQNLGYRPTEGTIKDWNDALRYKIFVQQEAKLLETVYERNGKERMKIFKDEEFKKYIAISQDAQFNDPFFEADSLEEAAILVKNYGFQAVDKEDRIKYQIEKTPEREKQETLMMGR</sequence>
<name>A0A242AZU3_ENTFC</name>
<organism evidence="1 2">
    <name type="scientific">Enterococcus faecium</name>
    <name type="common">Streptococcus faecium</name>
    <dbReference type="NCBI Taxonomy" id="1352"/>
    <lineage>
        <taxon>Bacteria</taxon>
        <taxon>Bacillati</taxon>
        <taxon>Bacillota</taxon>
        <taxon>Bacilli</taxon>
        <taxon>Lactobacillales</taxon>
        <taxon>Enterococcaceae</taxon>
        <taxon>Enterococcus</taxon>
    </lineage>
</organism>
<gene>
    <name evidence="1" type="ORF">A5810_003041</name>
</gene>
<evidence type="ECO:0000313" key="2">
    <source>
        <dbReference type="Proteomes" id="UP000194885"/>
    </source>
</evidence>
<dbReference type="AlphaFoldDB" id="A0A242AZU3"/>
<accession>A0A242AZU3</accession>
<evidence type="ECO:0000313" key="1">
    <source>
        <dbReference type="EMBL" id="OTN86266.1"/>
    </source>
</evidence>
<proteinExistence type="predicted"/>
<dbReference type="EMBL" id="NGKW01000019">
    <property type="protein sequence ID" value="OTN86266.1"/>
    <property type="molecule type" value="Genomic_DNA"/>
</dbReference>
<comment type="caution">
    <text evidence="1">The sequence shown here is derived from an EMBL/GenBank/DDBJ whole genome shotgun (WGS) entry which is preliminary data.</text>
</comment>
<reference evidence="1 2" key="1">
    <citation type="submission" date="2017-05" db="EMBL/GenBank/DDBJ databases">
        <title>The Genome Sequence of Enterococcus faecium 7H8_DIV0219.</title>
        <authorList>
            <consortium name="The Broad Institute Genomics Platform"/>
            <consortium name="The Broad Institute Genomic Center for Infectious Diseases"/>
            <person name="Earl A."/>
            <person name="Manson A."/>
            <person name="Schwartman J."/>
            <person name="Gilmore M."/>
            <person name="Abouelleil A."/>
            <person name="Cao P."/>
            <person name="Chapman S."/>
            <person name="Cusick C."/>
            <person name="Shea T."/>
            <person name="Young S."/>
            <person name="Neafsey D."/>
            <person name="Nusbaum C."/>
            <person name="Birren B."/>
        </authorList>
    </citation>
    <scope>NUCLEOTIDE SEQUENCE [LARGE SCALE GENOMIC DNA]</scope>
    <source>
        <strain evidence="1 2">7H8_DIV0219</strain>
    </source>
</reference>
<protein>
    <submittedName>
        <fullName evidence="1">Uncharacterized protein</fullName>
    </submittedName>
</protein>
<dbReference type="Proteomes" id="UP000194885">
    <property type="component" value="Unassembled WGS sequence"/>
</dbReference>